<sequence>MSAPMETDMPISSYDVQHWQIETTWFYFPCMDNGHRSGSERFERALEDLNNSIYAMYRYCPILHSQSWGVLIFIHHPTDLDLPAMLIHARRQLENLCEDAKMHASSNGKSDRPP</sequence>
<organism evidence="1 2">
    <name type="scientific">Aspergillus ellipticus CBS 707.79</name>
    <dbReference type="NCBI Taxonomy" id="1448320"/>
    <lineage>
        <taxon>Eukaryota</taxon>
        <taxon>Fungi</taxon>
        <taxon>Dikarya</taxon>
        <taxon>Ascomycota</taxon>
        <taxon>Pezizomycotina</taxon>
        <taxon>Eurotiomycetes</taxon>
        <taxon>Eurotiomycetidae</taxon>
        <taxon>Eurotiales</taxon>
        <taxon>Aspergillaceae</taxon>
        <taxon>Aspergillus</taxon>
        <taxon>Aspergillus subgen. Circumdati</taxon>
    </lineage>
</organism>
<name>A0A319D6R8_9EURO</name>
<dbReference type="Proteomes" id="UP000247810">
    <property type="component" value="Unassembled WGS sequence"/>
</dbReference>
<proteinExistence type="predicted"/>
<keyword evidence="2" id="KW-1185">Reference proteome</keyword>
<reference evidence="1 2" key="1">
    <citation type="submission" date="2018-02" db="EMBL/GenBank/DDBJ databases">
        <title>The genomes of Aspergillus section Nigri reveals drivers in fungal speciation.</title>
        <authorList>
            <consortium name="DOE Joint Genome Institute"/>
            <person name="Vesth T.C."/>
            <person name="Nybo J."/>
            <person name="Theobald S."/>
            <person name="Brandl J."/>
            <person name="Frisvad J.C."/>
            <person name="Nielsen K.F."/>
            <person name="Lyhne E.K."/>
            <person name="Kogle M.E."/>
            <person name="Kuo A."/>
            <person name="Riley R."/>
            <person name="Clum A."/>
            <person name="Nolan M."/>
            <person name="Lipzen A."/>
            <person name="Salamov A."/>
            <person name="Henrissat B."/>
            <person name="Wiebenga A."/>
            <person name="De vries R.P."/>
            <person name="Grigoriev I.V."/>
            <person name="Mortensen U.H."/>
            <person name="Andersen M.R."/>
            <person name="Baker S.E."/>
        </authorList>
    </citation>
    <scope>NUCLEOTIDE SEQUENCE [LARGE SCALE GENOMIC DNA]</scope>
    <source>
        <strain evidence="1 2">CBS 707.79</strain>
    </source>
</reference>
<dbReference type="AlphaFoldDB" id="A0A319D6R8"/>
<dbReference type="EMBL" id="KZ825899">
    <property type="protein sequence ID" value="PYH93156.1"/>
    <property type="molecule type" value="Genomic_DNA"/>
</dbReference>
<dbReference type="VEuPathDB" id="FungiDB:BO71DRAFT_431272"/>
<dbReference type="OrthoDB" id="4498915at2759"/>
<accession>A0A319D6R8</accession>
<protein>
    <submittedName>
        <fullName evidence="1">Uncharacterized protein</fullName>
    </submittedName>
</protein>
<evidence type="ECO:0000313" key="1">
    <source>
        <dbReference type="EMBL" id="PYH93156.1"/>
    </source>
</evidence>
<evidence type="ECO:0000313" key="2">
    <source>
        <dbReference type="Proteomes" id="UP000247810"/>
    </source>
</evidence>
<gene>
    <name evidence="1" type="ORF">BO71DRAFT_431272</name>
</gene>